<dbReference type="RefSeq" id="WP_021695150.1">
    <property type="nucleotide sequence ID" value="NZ_BATB01000058.1"/>
</dbReference>
<comment type="caution">
    <text evidence="1">The sequence shown here is derived from an EMBL/GenBank/DDBJ whole genome shotgun (WGS) entry which is preliminary data.</text>
</comment>
<dbReference type="Proteomes" id="UP000016566">
    <property type="component" value="Unassembled WGS sequence"/>
</dbReference>
<protein>
    <submittedName>
        <fullName evidence="1">Glycosyl transferase family 2</fullName>
    </submittedName>
</protein>
<accession>U2YNX1</accession>
<keyword evidence="1" id="KW-0808">Transferase</keyword>
<reference evidence="1" key="1">
    <citation type="journal article" date="2013" name="Genome Announc.">
        <title>Draft Genome Sequence of Loktanella cinnabarina LL-001T, Isolated from Deep-Sea Floor Sediment.</title>
        <authorList>
            <person name="Nishi S."/>
            <person name="Tsubouchi T."/>
            <person name="Takaki Y."/>
            <person name="Koyanagi R."/>
            <person name="Satoh N."/>
            <person name="Maruyama T."/>
            <person name="Hatada Y."/>
        </authorList>
    </citation>
    <scope>NUCLEOTIDE SEQUENCE [LARGE SCALE GENOMIC DNA]</scope>
    <source>
        <strain evidence="1">LL-001</strain>
    </source>
</reference>
<gene>
    <name evidence="1" type="ORF">MBELCI_3103</name>
</gene>
<sequence length="225" mass="23650">MRFSPGAASLLSTDADCLAAPGWIAAMRAALERHPAVLGRIEGLDDLAPELLDKVRRGGRVEDDYMRLSLEFARLVSQGGSEAIGLNTAGGANLGIRREIYRAVGGFRAMPCREDRDLIDRVIAAGHLPGRVEGALIRASMRPEGRAPGGMADKIAERLSGGGDGLDMALAPVAAMLSPASGGGALSRAQAARDLPILAAHVEALRRLNGHDERRRYLSAAGNRG</sequence>
<dbReference type="Gene3D" id="3.90.550.10">
    <property type="entry name" value="Spore Coat Polysaccharide Biosynthesis Protein SpsA, Chain A"/>
    <property type="match status" value="1"/>
</dbReference>
<evidence type="ECO:0000313" key="1">
    <source>
        <dbReference type="EMBL" id="GAD57051.1"/>
    </source>
</evidence>
<dbReference type="GO" id="GO:0016740">
    <property type="term" value="F:transferase activity"/>
    <property type="evidence" value="ECO:0007669"/>
    <property type="project" value="UniProtKB-KW"/>
</dbReference>
<dbReference type="AlphaFoldDB" id="U2YNX1"/>
<name>U2YNX1_9RHOB</name>
<dbReference type="SUPFAM" id="SSF53448">
    <property type="entry name" value="Nucleotide-diphospho-sugar transferases"/>
    <property type="match status" value="1"/>
</dbReference>
<dbReference type="eggNOG" id="COG1215">
    <property type="taxonomic scope" value="Bacteria"/>
</dbReference>
<dbReference type="EMBL" id="BATB01000058">
    <property type="protein sequence ID" value="GAD57051.1"/>
    <property type="molecule type" value="Genomic_DNA"/>
</dbReference>
<proteinExistence type="predicted"/>
<evidence type="ECO:0000313" key="2">
    <source>
        <dbReference type="Proteomes" id="UP000016566"/>
    </source>
</evidence>
<organism evidence="1 2">
    <name type="scientific">Limimaricola cinnabarinus LL-001</name>
    <dbReference type="NCBI Taxonomy" id="1337093"/>
    <lineage>
        <taxon>Bacteria</taxon>
        <taxon>Pseudomonadati</taxon>
        <taxon>Pseudomonadota</taxon>
        <taxon>Alphaproteobacteria</taxon>
        <taxon>Rhodobacterales</taxon>
        <taxon>Paracoccaceae</taxon>
        <taxon>Limimaricola</taxon>
    </lineage>
</organism>
<dbReference type="STRING" id="1337093.MBELCI_3103"/>
<dbReference type="InterPro" id="IPR029044">
    <property type="entry name" value="Nucleotide-diphossugar_trans"/>
</dbReference>
<keyword evidence="2" id="KW-1185">Reference proteome</keyword>